<dbReference type="PROSITE" id="PS51318">
    <property type="entry name" value="TAT"/>
    <property type="match status" value="1"/>
</dbReference>
<dbReference type="RefSeq" id="WP_145749673.1">
    <property type="nucleotide sequence ID" value="NZ_VITN01000004.1"/>
</dbReference>
<dbReference type="InterPro" id="IPR006311">
    <property type="entry name" value="TAT_signal"/>
</dbReference>
<feature type="chain" id="PRO_5022186736" evidence="1">
    <location>
        <begin position="37"/>
        <end position="436"/>
    </location>
</feature>
<evidence type="ECO:0000313" key="3">
    <source>
        <dbReference type="Proteomes" id="UP000319859"/>
    </source>
</evidence>
<dbReference type="Proteomes" id="UP000319859">
    <property type="component" value="Unassembled WGS sequence"/>
</dbReference>
<name>A0A560FK96_9PROT</name>
<dbReference type="InterPro" id="IPR011486">
    <property type="entry name" value="BBP2"/>
</dbReference>
<feature type="signal peptide" evidence="1">
    <location>
        <begin position="1"/>
        <end position="36"/>
    </location>
</feature>
<sequence>MSHSIQSTIPRRRTTLRIASATAACALMLGAGAARADEDAAAPPAAPAGITVSGLVEAGITAADHGLDRGPNYGHLFTDRTDQLVLNQAVATIAKDAAPQNAQDGDDFGWGFKLQGMYGTDARYTHFLGELDRTIGERTQLDIVEANVAFHVPDIAGGSLDLKVGQYASPLGAETIVASSNPLYSHSYIFNFGLPFKHTGALATLHLSGGIDLYGGVDSGVNTSLGRDGDNNDAWSGIFGFGYANADSTVTLVALTHVGPENASTKAPLGLARANDEARWINDAVLTVKASDALTLITELNYVRDDLVKAEAFGAAQYATWKYSDAVSLTLRTELFRDVQGFYVSAYQGNQDYVLAEAGQPTRAPVLSAGQGATYMALTAGVTWKPASALGWDALPDGFALRPEVRYDRSLGNARPFAGDQGQTTFGLDMLIPFGG</sequence>
<keyword evidence="1" id="KW-0732">Signal</keyword>
<evidence type="ECO:0000313" key="2">
    <source>
        <dbReference type="EMBL" id="TWB22031.1"/>
    </source>
</evidence>
<dbReference type="OrthoDB" id="235878at2"/>
<dbReference type="AlphaFoldDB" id="A0A560FK96"/>
<dbReference type="Pfam" id="PF07642">
    <property type="entry name" value="BBP2"/>
    <property type="match status" value="1"/>
</dbReference>
<reference evidence="2 3" key="1">
    <citation type="submission" date="2019-06" db="EMBL/GenBank/DDBJ databases">
        <title>Genomic Encyclopedia of Type Strains, Phase IV (KMG-V): Genome sequencing to study the core and pangenomes of soil and plant-associated prokaryotes.</title>
        <authorList>
            <person name="Whitman W."/>
        </authorList>
    </citation>
    <scope>NUCLEOTIDE SEQUENCE [LARGE SCALE GENOMIC DNA]</scope>
    <source>
        <strain evidence="2 3">BR 11880</strain>
    </source>
</reference>
<accession>A0A560FK96</accession>
<organism evidence="2 3">
    <name type="scientific">Nitrospirillum amazonense</name>
    <dbReference type="NCBI Taxonomy" id="28077"/>
    <lineage>
        <taxon>Bacteria</taxon>
        <taxon>Pseudomonadati</taxon>
        <taxon>Pseudomonadota</taxon>
        <taxon>Alphaproteobacteria</taxon>
        <taxon>Rhodospirillales</taxon>
        <taxon>Azospirillaceae</taxon>
        <taxon>Nitrospirillum</taxon>
    </lineage>
</organism>
<evidence type="ECO:0000256" key="1">
    <source>
        <dbReference type="SAM" id="SignalP"/>
    </source>
</evidence>
<proteinExistence type="predicted"/>
<protein>
    <submittedName>
        <fullName evidence="2">Putative OmpL-like beta-barrel porin-2</fullName>
    </submittedName>
</protein>
<gene>
    <name evidence="2" type="ORF">FBZ89_104279</name>
</gene>
<dbReference type="EMBL" id="VITN01000004">
    <property type="protein sequence ID" value="TWB22031.1"/>
    <property type="molecule type" value="Genomic_DNA"/>
</dbReference>
<comment type="caution">
    <text evidence="2">The sequence shown here is derived from an EMBL/GenBank/DDBJ whole genome shotgun (WGS) entry which is preliminary data.</text>
</comment>